<name>A0ABR6EXA3_9SPHI</name>
<proteinExistence type="predicted"/>
<reference evidence="1 2" key="1">
    <citation type="submission" date="2019-11" db="EMBL/GenBank/DDBJ databases">
        <title>Description of Pedobacter sp. LMG 31462T.</title>
        <authorList>
            <person name="Carlier A."/>
            <person name="Qi S."/>
            <person name="Vandamme P."/>
        </authorList>
    </citation>
    <scope>NUCLEOTIDE SEQUENCE [LARGE SCALE GENOMIC DNA]</scope>
    <source>
        <strain evidence="1 2">LMG 31462</strain>
    </source>
</reference>
<organism evidence="1 2">
    <name type="scientific">Pedobacter gandavensis</name>
    <dbReference type="NCBI Taxonomy" id="2679963"/>
    <lineage>
        <taxon>Bacteria</taxon>
        <taxon>Pseudomonadati</taxon>
        <taxon>Bacteroidota</taxon>
        <taxon>Sphingobacteriia</taxon>
        <taxon>Sphingobacteriales</taxon>
        <taxon>Sphingobacteriaceae</taxon>
        <taxon>Pedobacter</taxon>
    </lineage>
</organism>
<dbReference type="Proteomes" id="UP000636110">
    <property type="component" value="Unassembled WGS sequence"/>
</dbReference>
<evidence type="ECO:0000313" key="1">
    <source>
        <dbReference type="EMBL" id="MBB2149038.1"/>
    </source>
</evidence>
<keyword evidence="2" id="KW-1185">Reference proteome</keyword>
<sequence>MKTSRNDPFDLDICIRGLSMMMGTVHSDFYEFVYYLTFKKAFKEYYSEFNNPWEFPIGDGTFFDDVDDPFVQNCLHAFTIIGKAKFELDGWFGIEAFEDHDPDEDTMFFFEGMRFKPYQMHFKRNKSYKKLKLGYERSLAEFIHSLFLYACALTAQSNKIPLVLKKQFKLSNDDAFRLLNQDDDQVVLLIGLMKRLKKMLNELRLSIYMPVIPVRRTIRKSNLDSKDRQ</sequence>
<comment type="caution">
    <text evidence="1">The sequence shown here is derived from an EMBL/GenBank/DDBJ whole genome shotgun (WGS) entry which is preliminary data.</text>
</comment>
<accession>A0ABR6EXA3</accession>
<dbReference type="RefSeq" id="WP_182955967.1">
    <property type="nucleotide sequence ID" value="NZ_WNXC01000002.1"/>
</dbReference>
<gene>
    <name evidence="1" type="ORF">GM920_08945</name>
</gene>
<protein>
    <submittedName>
        <fullName evidence="1">Uncharacterized protein</fullName>
    </submittedName>
</protein>
<evidence type="ECO:0000313" key="2">
    <source>
        <dbReference type="Proteomes" id="UP000636110"/>
    </source>
</evidence>
<dbReference type="EMBL" id="WNXC01000002">
    <property type="protein sequence ID" value="MBB2149038.1"/>
    <property type="molecule type" value="Genomic_DNA"/>
</dbReference>